<dbReference type="FunFam" id="3.90.190.10:FF:000026">
    <property type="entry name" value="tyrosine-protein phosphatase non-receptor type 9"/>
    <property type="match status" value="1"/>
</dbReference>
<dbReference type="SUPFAM" id="SSF52087">
    <property type="entry name" value="CRAL/TRIO domain"/>
    <property type="match status" value="1"/>
</dbReference>
<dbReference type="Pfam" id="PF00650">
    <property type="entry name" value="CRAL_TRIO"/>
    <property type="match status" value="1"/>
</dbReference>
<dbReference type="SMART" id="SM00516">
    <property type="entry name" value="SEC14"/>
    <property type="match status" value="1"/>
</dbReference>
<keyword evidence="6" id="KW-1185">Reference proteome</keyword>
<dbReference type="PANTHER" id="PTHR19134">
    <property type="entry name" value="RECEPTOR-TYPE TYROSINE-PROTEIN PHOSPHATASE"/>
    <property type="match status" value="1"/>
</dbReference>
<feature type="domain" description="Tyrosine-protein phosphatase" evidence="2">
    <location>
        <begin position="362"/>
        <end position="643"/>
    </location>
</feature>
<dbReference type="Gene3D" id="3.40.525.10">
    <property type="entry name" value="CRAL-TRIO lipid binding domain"/>
    <property type="match status" value="1"/>
</dbReference>
<dbReference type="OrthoDB" id="10051650at2759"/>
<feature type="compositionally biased region" description="Basic and acidic residues" evidence="1">
    <location>
        <begin position="281"/>
        <end position="298"/>
    </location>
</feature>
<feature type="domain" description="CRAL-TRIO" evidence="4">
    <location>
        <begin position="64"/>
        <end position="224"/>
    </location>
</feature>
<dbReference type="SMART" id="SM00194">
    <property type="entry name" value="PTPc"/>
    <property type="match status" value="1"/>
</dbReference>
<comment type="caution">
    <text evidence="5">The sequence shown here is derived from an EMBL/GenBank/DDBJ whole genome shotgun (WGS) entry which is preliminary data.</text>
</comment>
<dbReference type="PROSITE" id="PS50056">
    <property type="entry name" value="TYR_PHOSPHATASE_2"/>
    <property type="match status" value="1"/>
</dbReference>
<reference evidence="5" key="1">
    <citation type="submission" date="2021-02" db="EMBL/GenBank/DDBJ databases">
        <authorList>
            <person name="Nowell W R."/>
        </authorList>
    </citation>
    <scope>NUCLEOTIDE SEQUENCE</scope>
    <source>
        <strain evidence="5">Ploen Becks lab</strain>
    </source>
</reference>
<dbReference type="GO" id="GO:0004725">
    <property type="term" value="F:protein tyrosine phosphatase activity"/>
    <property type="evidence" value="ECO:0007669"/>
    <property type="project" value="InterPro"/>
</dbReference>
<dbReference type="InterPro" id="IPR000387">
    <property type="entry name" value="Tyr_Pase_dom"/>
</dbReference>
<protein>
    <submittedName>
        <fullName evidence="5">Uncharacterized protein</fullName>
    </submittedName>
</protein>
<organism evidence="5 6">
    <name type="scientific">Brachionus calyciflorus</name>
    <dbReference type="NCBI Taxonomy" id="104777"/>
    <lineage>
        <taxon>Eukaryota</taxon>
        <taxon>Metazoa</taxon>
        <taxon>Spiralia</taxon>
        <taxon>Gnathifera</taxon>
        <taxon>Rotifera</taxon>
        <taxon>Eurotatoria</taxon>
        <taxon>Monogononta</taxon>
        <taxon>Pseudotrocha</taxon>
        <taxon>Ploima</taxon>
        <taxon>Brachionidae</taxon>
        <taxon>Brachionus</taxon>
    </lineage>
</organism>
<dbReference type="PRINTS" id="PR00700">
    <property type="entry name" value="PRTYPHPHTASE"/>
</dbReference>
<dbReference type="Pfam" id="PF00102">
    <property type="entry name" value="Y_phosphatase"/>
    <property type="match status" value="1"/>
</dbReference>
<feature type="domain" description="Tyrosine specific protein phosphatases" evidence="3">
    <location>
        <begin position="548"/>
        <end position="634"/>
    </location>
</feature>
<dbReference type="SUPFAM" id="SSF46938">
    <property type="entry name" value="CRAL/TRIO N-terminal domain"/>
    <property type="match status" value="1"/>
</dbReference>
<proteinExistence type="predicted"/>
<dbReference type="EMBL" id="CAJNOC010000156">
    <property type="protein sequence ID" value="CAF0720499.1"/>
    <property type="molecule type" value="Genomic_DNA"/>
</dbReference>
<sequence length="666" mass="77065">MMAFKAVDEFLRLKNWTSSDAKNWNIAVKFLMARKFDVERAVKLYTDHENLRKKEGLDFINVNDADFINELESGKFTILPFLKNYPVCALFTVRLNNGCSSSSYELTTLKTLIYQLDAALENPDAQRNGINFIYDMNNCKRSNYDLSLSQKILTLVRGSYPARLNKLFVVAAPFWFKFIVKVLSVLMREKLRERVLFVSNEELRNQIPPEILPDYLGGTAVLNHTNWLIECNKLVTNKASTCSYYYYSDDSSSSCSSKNNSLEHKKSKKMQKKNDDDDEFNENKKRQSSDFLDIEEKKNPKKQLSSNSPPNLFSTKLLTEKIEPIPFVNYFQSIQNVDLNDKDGFSIDELVDHVINTGAYGLSDEFKLIRNQPITSSFDAFKDKENAFKNRYRDVICLDESRIKLTVEKSESNQYSDNLLINDYIHGNYVDGYKQKNAYISTQGPLEETVEDFWRMVWQETVLVIAMTTKVIEQRKLKCAQYWPLDKDEVLQTNLFEIKNEDVEDLDDYRVTKLTIKHLSSGKSRTIAHCQFLSWPDHGVPKTATQILDFINLVRKNQEFYLKELNTDSKWTGHPLGPPICVHCSAGIGRTGTFCAIDISLNRLNDCKTVNIIDTVNKIRSQRAQSVQMRDQYVFCYLAVLEYAQKENLLVEHNDLNLAQIFDNLF</sequence>
<dbReference type="InterPro" id="IPR000242">
    <property type="entry name" value="PTP_cat"/>
</dbReference>
<dbReference type="SMART" id="SM00404">
    <property type="entry name" value="PTPc_motif"/>
    <property type="match status" value="1"/>
</dbReference>
<dbReference type="PROSITE" id="PS00383">
    <property type="entry name" value="TYR_PHOSPHATASE_1"/>
    <property type="match status" value="1"/>
</dbReference>
<dbReference type="AlphaFoldDB" id="A0A813MI87"/>
<dbReference type="PROSITE" id="PS50191">
    <property type="entry name" value="CRAL_TRIO"/>
    <property type="match status" value="1"/>
</dbReference>
<dbReference type="InterPro" id="IPR001251">
    <property type="entry name" value="CRAL-TRIO_dom"/>
</dbReference>
<dbReference type="InterPro" id="IPR016130">
    <property type="entry name" value="Tyr_Pase_AS"/>
</dbReference>
<dbReference type="Proteomes" id="UP000663879">
    <property type="component" value="Unassembled WGS sequence"/>
</dbReference>
<dbReference type="Gene3D" id="3.90.190.10">
    <property type="entry name" value="Protein tyrosine phosphatase superfamily"/>
    <property type="match status" value="1"/>
</dbReference>
<dbReference type="InterPro" id="IPR050348">
    <property type="entry name" value="Protein-Tyr_Phosphatase"/>
</dbReference>
<dbReference type="SMART" id="SM01100">
    <property type="entry name" value="CRAL_TRIO_N"/>
    <property type="match status" value="1"/>
</dbReference>
<evidence type="ECO:0000259" key="4">
    <source>
        <dbReference type="PROSITE" id="PS50191"/>
    </source>
</evidence>
<dbReference type="SUPFAM" id="SSF52799">
    <property type="entry name" value="(Phosphotyrosine protein) phosphatases II"/>
    <property type="match status" value="1"/>
</dbReference>
<evidence type="ECO:0000256" key="1">
    <source>
        <dbReference type="SAM" id="MobiDB-lite"/>
    </source>
</evidence>
<dbReference type="InterPro" id="IPR029021">
    <property type="entry name" value="Prot-tyrosine_phosphatase-like"/>
</dbReference>
<dbReference type="InterPro" id="IPR036865">
    <property type="entry name" value="CRAL-TRIO_dom_sf"/>
</dbReference>
<dbReference type="PANTHER" id="PTHR19134:SF534">
    <property type="entry name" value="LD27988P"/>
    <property type="match status" value="1"/>
</dbReference>
<evidence type="ECO:0000313" key="5">
    <source>
        <dbReference type="EMBL" id="CAF0720499.1"/>
    </source>
</evidence>
<evidence type="ECO:0000259" key="3">
    <source>
        <dbReference type="PROSITE" id="PS50056"/>
    </source>
</evidence>
<dbReference type="InterPro" id="IPR003595">
    <property type="entry name" value="Tyr_Pase_cat"/>
</dbReference>
<name>A0A813MI87_9BILA</name>
<evidence type="ECO:0000259" key="2">
    <source>
        <dbReference type="PROSITE" id="PS50055"/>
    </source>
</evidence>
<gene>
    <name evidence="5" type="ORF">OXX778_LOCUS2117</name>
</gene>
<accession>A0A813MI87</accession>
<dbReference type="InterPro" id="IPR011074">
    <property type="entry name" value="CRAL/TRIO_N_dom"/>
</dbReference>
<feature type="region of interest" description="Disordered" evidence="1">
    <location>
        <begin position="250"/>
        <end position="310"/>
    </location>
</feature>
<evidence type="ECO:0000313" key="6">
    <source>
        <dbReference type="Proteomes" id="UP000663879"/>
    </source>
</evidence>
<dbReference type="InterPro" id="IPR036273">
    <property type="entry name" value="CRAL/TRIO_N_dom_sf"/>
</dbReference>
<dbReference type="CDD" id="cd00170">
    <property type="entry name" value="SEC14"/>
    <property type="match status" value="1"/>
</dbReference>
<dbReference type="PROSITE" id="PS50055">
    <property type="entry name" value="TYR_PHOSPHATASE_PTP"/>
    <property type="match status" value="1"/>
</dbReference>